<dbReference type="Pfam" id="PF00561">
    <property type="entry name" value="Abhydrolase_1"/>
    <property type="match status" value="1"/>
</dbReference>
<dbReference type="SMART" id="SM00028">
    <property type="entry name" value="TPR"/>
    <property type="match status" value="1"/>
</dbReference>
<dbReference type="Pfam" id="PF13181">
    <property type="entry name" value="TPR_8"/>
    <property type="match status" value="1"/>
</dbReference>
<dbReference type="GO" id="GO:0016020">
    <property type="term" value="C:membrane"/>
    <property type="evidence" value="ECO:0007669"/>
    <property type="project" value="TreeGrafter"/>
</dbReference>
<dbReference type="RefSeq" id="WP_130024118.1">
    <property type="nucleotide sequence ID" value="NZ_SEWF01000077.1"/>
</dbReference>
<dbReference type="InterPro" id="IPR050266">
    <property type="entry name" value="AB_hydrolase_sf"/>
</dbReference>
<organism evidence="4 5">
    <name type="scientific">Emticicia agri</name>
    <dbReference type="NCBI Taxonomy" id="2492393"/>
    <lineage>
        <taxon>Bacteria</taxon>
        <taxon>Pseudomonadati</taxon>
        <taxon>Bacteroidota</taxon>
        <taxon>Cytophagia</taxon>
        <taxon>Cytophagales</taxon>
        <taxon>Leadbetterellaceae</taxon>
        <taxon>Emticicia</taxon>
    </lineage>
</organism>
<dbReference type="PANTHER" id="PTHR43798:SF31">
    <property type="entry name" value="AB HYDROLASE SUPERFAMILY PROTEIN YCLE"/>
    <property type="match status" value="1"/>
</dbReference>
<keyword evidence="2" id="KW-0802">TPR repeat</keyword>
<feature type="repeat" description="TPR" evidence="2">
    <location>
        <begin position="342"/>
        <end position="375"/>
    </location>
</feature>
<dbReference type="Proteomes" id="UP000293162">
    <property type="component" value="Unassembled WGS sequence"/>
</dbReference>
<feature type="domain" description="AB hydrolase-1" evidence="3">
    <location>
        <begin position="71"/>
        <end position="184"/>
    </location>
</feature>
<name>A0A4Q5LT22_9BACT</name>
<evidence type="ECO:0000313" key="4">
    <source>
        <dbReference type="EMBL" id="RYU92694.1"/>
    </source>
</evidence>
<dbReference type="InterPro" id="IPR011990">
    <property type="entry name" value="TPR-like_helical_dom_sf"/>
</dbReference>
<proteinExistence type="predicted"/>
<protein>
    <submittedName>
        <fullName evidence="4">Alpha/beta hydrolase</fullName>
    </submittedName>
</protein>
<dbReference type="PROSITE" id="PS50293">
    <property type="entry name" value="TPR_REGION"/>
    <property type="match status" value="1"/>
</dbReference>
<keyword evidence="5" id="KW-1185">Reference proteome</keyword>
<dbReference type="Gene3D" id="3.40.50.1820">
    <property type="entry name" value="alpha/beta hydrolase"/>
    <property type="match status" value="1"/>
</dbReference>
<dbReference type="OrthoDB" id="59888at2"/>
<dbReference type="AlphaFoldDB" id="A0A4Q5LT22"/>
<dbReference type="Gene3D" id="1.25.40.10">
    <property type="entry name" value="Tetratricopeptide repeat domain"/>
    <property type="match status" value="1"/>
</dbReference>
<accession>A0A4Q5LT22</accession>
<reference evidence="4 5" key="1">
    <citation type="submission" date="2019-02" db="EMBL/GenBank/DDBJ databases">
        <title>Bacterial novel species Emticicia sp. 17J42-9 isolated from soil.</title>
        <authorList>
            <person name="Jung H.-Y."/>
        </authorList>
    </citation>
    <scope>NUCLEOTIDE SEQUENCE [LARGE SCALE GENOMIC DNA]</scope>
    <source>
        <strain evidence="4 5">17J42-9</strain>
    </source>
</reference>
<gene>
    <name evidence="4" type="ORF">EWM59_25805</name>
</gene>
<dbReference type="SUPFAM" id="SSF48452">
    <property type="entry name" value="TPR-like"/>
    <property type="match status" value="1"/>
</dbReference>
<comment type="caution">
    <text evidence="4">The sequence shown here is derived from an EMBL/GenBank/DDBJ whole genome shotgun (WGS) entry which is preliminary data.</text>
</comment>
<evidence type="ECO:0000256" key="1">
    <source>
        <dbReference type="ARBA" id="ARBA00022801"/>
    </source>
</evidence>
<dbReference type="InterPro" id="IPR019734">
    <property type="entry name" value="TPR_rpt"/>
</dbReference>
<dbReference type="PANTHER" id="PTHR43798">
    <property type="entry name" value="MONOACYLGLYCEROL LIPASE"/>
    <property type="match status" value="1"/>
</dbReference>
<evidence type="ECO:0000256" key="2">
    <source>
        <dbReference type="PROSITE-ProRule" id="PRU00339"/>
    </source>
</evidence>
<dbReference type="SUPFAM" id="SSF53474">
    <property type="entry name" value="alpha/beta-Hydrolases"/>
    <property type="match status" value="1"/>
</dbReference>
<evidence type="ECO:0000313" key="5">
    <source>
        <dbReference type="Proteomes" id="UP000293162"/>
    </source>
</evidence>
<dbReference type="InterPro" id="IPR000073">
    <property type="entry name" value="AB_hydrolase_1"/>
</dbReference>
<keyword evidence="1 4" id="KW-0378">Hydrolase</keyword>
<dbReference type="GO" id="GO:0016787">
    <property type="term" value="F:hydrolase activity"/>
    <property type="evidence" value="ECO:0007669"/>
    <property type="project" value="UniProtKB-KW"/>
</dbReference>
<dbReference type="EMBL" id="SEWF01000077">
    <property type="protein sequence ID" value="RYU92694.1"/>
    <property type="molecule type" value="Genomic_DNA"/>
</dbReference>
<dbReference type="PROSITE" id="PS50005">
    <property type="entry name" value="TPR"/>
    <property type="match status" value="1"/>
</dbReference>
<evidence type="ECO:0000259" key="3">
    <source>
        <dbReference type="Pfam" id="PF00561"/>
    </source>
</evidence>
<dbReference type="InterPro" id="IPR029058">
    <property type="entry name" value="AB_hydrolase_fold"/>
</dbReference>
<sequence>MKISLLRFQSHCINSEATTLFNPFKWRIWVVFLFFLTLGSSVIAQKTAIDTLVNVGTHQLHFRVIPGKGTPILFEAGGGNDGQVWNKIIDPIATITKAPVITYDRIGLGKSSKDTARLTIEKEVAALTEALKKLGFSKDLMLVSHSMGGFYQTLLASQNLRRVKAMVMIDANLPCFFTEKQLTTMKASPNFRHTVEVIRQNPLPTSIPVVDIVSELTLFEGAPDAQRWKDCHNDFVAAYANRSTLIAYQTGHYVFFSNPQLVINAIVTLYANKIKPSAKAAIFERGYKQEQMAANDDRRNLMKYRHSEEDLNEWGYALLKRLEILEAIEVFKLNALFYPNSANVYDSLGDAYLKAGQKNLAIANYTKALEINPKKENAQKMLKLLSD</sequence>